<reference evidence="1 2" key="1">
    <citation type="submission" date="2019-05" db="EMBL/GenBank/DDBJ databases">
        <title>Draft Whole-Genome sequence of the green sulfur bacterium Prosthecochloris vibrioformis DSM 260.</title>
        <authorList>
            <person name="Meyer T.E."/>
            <person name="Kyndt J.A."/>
        </authorList>
    </citation>
    <scope>NUCLEOTIDE SEQUENCE [LARGE SCALE GENOMIC DNA]</scope>
    <source>
        <strain evidence="1 2">DSM 260</strain>
    </source>
</reference>
<keyword evidence="2" id="KW-1185">Reference proteome</keyword>
<dbReference type="AlphaFoldDB" id="A0A5C4RR24"/>
<evidence type="ECO:0000313" key="2">
    <source>
        <dbReference type="Proteomes" id="UP000309544"/>
    </source>
</evidence>
<dbReference type="Proteomes" id="UP000309544">
    <property type="component" value="Unassembled WGS sequence"/>
</dbReference>
<dbReference type="EMBL" id="VDCI01000029">
    <property type="protein sequence ID" value="TNJ33414.1"/>
    <property type="molecule type" value="Genomic_DNA"/>
</dbReference>
<name>A0A5C4RR24_PROVB</name>
<accession>A0A5C4RR24</accession>
<gene>
    <name evidence="1" type="ORF">FGF68_10795</name>
</gene>
<protein>
    <submittedName>
        <fullName evidence="1">Uncharacterized protein</fullName>
    </submittedName>
</protein>
<organism evidence="1 2">
    <name type="scientific">Prosthecochloris vibrioformis</name>
    <name type="common">Chlorobium vibrioforme</name>
    <dbReference type="NCBI Taxonomy" id="1098"/>
    <lineage>
        <taxon>Bacteria</taxon>
        <taxon>Pseudomonadati</taxon>
        <taxon>Chlorobiota</taxon>
        <taxon>Chlorobiia</taxon>
        <taxon>Chlorobiales</taxon>
        <taxon>Chlorobiaceae</taxon>
        <taxon>Prosthecochloris</taxon>
    </lineage>
</organism>
<sequence>MRDEGRPLAIGLQEQVANHRKQHWSKALVVSVTEKVPYGIRYGSTKTNNRELPFNRRNRQNDIETGDLCCSGISLVETCLRIRRYPA</sequence>
<evidence type="ECO:0000313" key="1">
    <source>
        <dbReference type="EMBL" id="TNJ33414.1"/>
    </source>
</evidence>
<comment type="caution">
    <text evidence="1">The sequence shown here is derived from an EMBL/GenBank/DDBJ whole genome shotgun (WGS) entry which is preliminary data.</text>
</comment>
<proteinExistence type="predicted"/>